<dbReference type="OrthoDB" id="9798855at2"/>
<feature type="region of interest" description="Disordered" evidence="2">
    <location>
        <begin position="77"/>
        <end position="171"/>
    </location>
</feature>
<dbReference type="Proteomes" id="UP000316008">
    <property type="component" value="Unassembled WGS sequence"/>
</dbReference>
<comment type="caution">
    <text evidence="4">The sequence shown here is derived from an EMBL/GenBank/DDBJ whole genome shotgun (WGS) entry which is preliminary data.</text>
</comment>
<dbReference type="AlphaFoldDB" id="A0A556MGH4"/>
<protein>
    <submittedName>
        <fullName evidence="4">RNA-binding protein</fullName>
    </submittedName>
</protein>
<evidence type="ECO:0000313" key="5">
    <source>
        <dbReference type="Proteomes" id="UP000316008"/>
    </source>
</evidence>
<evidence type="ECO:0000313" key="4">
    <source>
        <dbReference type="EMBL" id="TSJ39041.1"/>
    </source>
</evidence>
<sequence length="171" mass="18455">MTNIFIANLDWEITSEDLQATFSAFGAVHLAHVVFDAKTKQSKGFGYVEMESAEEAINAIQALNGFEVNGRKLDVKIASPKANRPKPEDKPKKPSFGNKQGGFGGQKKFNNNGPRQGGHGGGGGSYRSNDRNPNDRNSSFNKREGGDSNSGSSSGSGSGERTMRPRRKFDN</sequence>
<evidence type="ECO:0000259" key="3">
    <source>
        <dbReference type="PROSITE" id="PS50102"/>
    </source>
</evidence>
<dbReference type="InterPro" id="IPR052462">
    <property type="entry name" value="SLIRP/GR-RBP-like"/>
</dbReference>
<dbReference type="InterPro" id="IPR035979">
    <property type="entry name" value="RBD_domain_sf"/>
</dbReference>
<dbReference type="Gene3D" id="3.30.70.330">
    <property type="match status" value="1"/>
</dbReference>
<reference evidence="4 5" key="1">
    <citation type="submission" date="2019-07" db="EMBL/GenBank/DDBJ databases">
        <authorList>
            <person name="Huq M.A."/>
        </authorList>
    </citation>
    <scope>NUCLEOTIDE SEQUENCE [LARGE SCALE GENOMIC DNA]</scope>
    <source>
        <strain evidence="4 5">MAH-3</strain>
    </source>
</reference>
<dbReference type="PANTHER" id="PTHR48027">
    <property type="entry name" value="HETEROGENEOUS NUCLEAR RIBONUCLEOPROTEIN 87F-RELATED"/>
    <property type="match status" value="1"/>
</dbReference>
<organism evidence="4 5">
    <name type="scientific">Fluviicola chungangensis</name>
    <dbReference type="NCBI Taxonomy" id="2597671"/>
    <lineage>
        <taxon>Bacteria</taxon>
        <taxon>Pseudomonadati</taxon>
        <taxon>Bacteroidota</taxon>
        <taxon>Flavobacteriia</taxon>
        <taxon>Flavobacteriales</taxon>
        <taxon>Crocinitomicaceae</taxon>
        <taxon>Fluviicola</taxon>
    </lineage>
</organism>
<keyword evidence="1" id="KW-0694">RNA-binding</keyword>
<dbReference type="GO" id="GO:0003723">
    <property type="term" value="F:RNA binding"/>
    <property type="evidence" value="ECO:0007669"/>
    <property type="project" value="UniProtKB-KW"/>
</dbReference>
<keyword evidence="5" id="KW-1185">Reference proteome</keyword>
<name>A0A556MGH4_9FLAO</name>
<evidence type="ECO:0000256" key="2">
    <source>
        <dbReference type="SAM" id="MobiDB-lite"/>
    </source>
</evidence>
<dbReference type="RefSeq" id="WP_144334580.1">
    <property type="nucleotide sequence ID" value="NZ_VLPL01000012.1"/>
</dbReference>
<dbReference type="PROSITE" id="PS50102">
    <property type="entry name" value="RRM"/>
    <property type="match status" value="1"/>
</dbReference>
<dbReference type="InterPro" id="IPR000504">
    <property type="entry name" value="RRM_dom"/>
</dbReference>
<dbReference type="SMART" id="SM00360">
    <property type="entry name" value="RRM"/>
    <property type="match status" value="1"/>
</dbReference>
<evidence type="ECO:0000256" key="1">
    <source>
        <dbReference type="ARBA" id="ARBA00022884"/>
    </source>
</evidence>
<proteinExistence type="predicted"/>
<dbReference type="SUPFAM" id="SSF54928">
    <property type="entry name" value="RNA-binding domain, RBD"/>
    <property type="match status" value="1"/>
</dbReference>
<dbReference type="Pfam" id="PF00076">
    <property type="entry name" value="RRM_1"/>
    <property type="match status" value="1"/>
</dbReference>
<dbReference type="EMBL" id="VLPL01000012">
    <property type="protein sequence ID" value="TSJ39041.1"/>
    <property type="molecule type" value="Genomic_DNA"/>
</dbReference>
<feature type="domain" description="RRM" evidence="3">
    <location>
        <begin position="2"/>
        <end position="80"/>
    </location>
</feature>
<dbReference type="InterPro" id="IPR012677">
    <property type="entry name" value="Nucleotide-bd_a/b_plait_sf"/>
</dbReference>
<accession>A0A556MGH4</accession>
<feature type="compositionally biased region" description="Gly residues" evidence="2">
    <location>
        <begin position="115"/>
        <end position="125"/>
    </location>
</feature>
<gene>
    <name evidence="4" type="ORF">FO442_17860</name>
</gene>